<feature type="region of interest" description="Disordered" evidence="1">
    <location>
        <begin position="213"/>
        <end position="232"/>
    </location>
</feature>
<feature type="compositionally biased region" description="Low complexity" evidence="1">
    <location>
        <begin position="213"/>
        <end position="222"/>
    </location>
</feature>
<proteinExistence type="predicted"/>
<protein>
    <submittedName>
        <fullName evidence="2">Unannotated protein</fullName>
    </submittedName>
</protein>
<gene>
    <name evidence="2" type="ORF">UFOPK2582_01649</name>
</gene>
<feature type="region of interest" description="Disordered" evidence="1">
    <location>
        <begin position="1"/>
        <end position="23"/>
    </location>
</feature>
<feature type="region of interest" description="Disordered" evidence="1">
    <location>
        <begin position="158"/>
        <end position="204"/>
    </location>
</feature>
<dbReference type="EMBL" id="CAEZXS010000269">
    <property type="protein sequence ID" value="CAB4715564.1"/>
    <property type="molecule type" value="Genomic_DNA"/>
</dbReference>
<feature type="compositionally biased region" description="Basic and acidic residues" evidence="1">
    <location>
        <begin position="173"/>
        <end position="182"/>
    </location>
</feature>
<evidence type="ECO:0000256" key="1">
    <source>
        <dbReference type="SAM" id="MobiDB-lite"/>
    </source>
</evidence>
<accession>A0A6J6R8S0</accession>
<name>A0A6J6R8S0_9ZZZZ</name>
<reference evidence="2" key="1">
    <citation type="submission" date="2020-05" db="EMBL/GenBank/DDBJ databases">
        <authorList>
            <person name="Chiriac C."/>
            <person name="Salcher M."/>
            <person name="Ghai R."/>
            <person name="Kavagutti S V."/>
        </authorList>
    </citation>
    <scope>NUCLEOTIDE SEQUENCE</scope>
</reference>
<evidence type="ECO:0000313" key="2">
    <source>
        <dbReference type="EMBL" id="CAB4715564.1"/>
    </source>
</evidence>
<sequence length="381" mass="40289">MGVAVQQNPFSTSPVLREESHRGSIQLALPTDVARKGQKYAVRGIQKVVSDARLDESNPDEPLPDSACRGWVDPPEQARIEALFVLAGLGLGIQRTDVVTTPVWLDLSEVEAMDAIGEPQGGLIHVEIVMKDSTVVGAGWTEAFCTAVVSALSGHSAVEAQTEDQADLPADPDATHGEHQEDPPSFTAEAAQASSDPVLEVAPPVVRDRSRLAEAASAEAGSVEGGSVEGGSVDSREFEVAAAPSEQAVVAPEPVESLSDVDPEGTSAGLELEDVVYLGGYPGQTKKRKNCTAVLTRTGLEVVGPADLRFRMSWDSVTSVEPQNSDEARFRMNTKIHRDSSALVIECDQGITLLLEARDCSTVPLRSAITQLLAGLPVLVV</sequence>
<feature type="compositionally biased region" description="Polar residues" evidence="1">
    <location>
        <begin position="1"/>
        <end position="14"/>
    </location>
</feature>
<dbReference type="AlphaFoldDB" id="A0A6J6R8S0"/>
<organism evidence="2">
    <name type="scientific">freshwater metagenome</name>
    <dbReference type="NCBI Taxonomy" id="449393"/>
    <lineage>
        <taxon>unclassified sequences</taxon>
        <taxon>metagenomes</taxon>
        <taxon>ecological metagenomes</taxon>
    </lineage>
</organism>